<gene>
    <name evidence="4" type="primary">yjaB2</name>
    <name evidence="4" type="ORF">PFLCHA0_c26070</name>
</gene>
<accession>A0A2C9ELF2</accession>
<dbReference type="InterPro" id="IPR000182">
    <property type="entry name" value="GNAT_dom"/>
</dbReference>
<evidence type="ECO:0000259" key="3">
    <source>
        <dbReference type="PROSITE" id="PS51186"/>
    </source>
</evidence>
<feature type="domain" description="N-acetyltransferase" evidence="3">
    <location>
        <begin position="3"/>
        <end position="146"/>
    </location>
</feature>
<dbReference type="PROSITE" id="PS51186">
    <property type="entry name" value="GNAT"/>
    <property type="match status" value="1"/>
</dbReference>
<dbReference type="EMBL" id="CP003190">
    <property type="protein sequence ID" value="AGL84378.1"/>
    <property type="molecule type" value="Genomic_DNA"/>
</dbReference>
<dbReference type="InterPro" id="IPR016181">
    <property type="entry name" value="Acyl_CoA_acyltransferase"/>
</dbReference>
<organism evidence="4 5">
    <name type="scientific">Pseudomonas protegens (strain DSM 19095 / LMG 27888 / CFBP 6595 / CHA0)</name>
    <dbReference type="NCBI Taxonomy" id="1124983"/>
    <lineage>
        <taxon>Bacteria</taxon>
        <taxon>Pseudomonadati</taxon>
        <taxon>Pseudomonadota</taxon>
        <taxon>Gammaproteobacteria</taxon>
        <taxon>Pseudomonadales</taxon>
        <taxon>Pseudomonadaceae</taxon>
        <taxon>Pseudomonas</taxon>
    </lineage>
</organism>
<dbReference type="HOGENOM" id="CLU_013985_21_0_6"/>
<protein>
    <submittedName>
        <fullName evidence="4">N-acetyltransferase YjaB</fullName>
        <ecNumber evidence="4">2.3.1.-</ecNumber>
    </submittedName>
</protein>
<proteinExistence type="predicted"/>
<dbReference type="CDD" id="cd04301">
    <property type="entry name" value="NAT_SF"/>
    <property type="match status" value="1"/>
</dbReference>
<evidence type="ECO:0000256" key="1">
    <source>
        <dbReference type="ARBA" id="ARBA00022679"/>
    </source>
</evidence>
<dbReference type="KEGG" id="pprc:PFLCHA0_c26070"/>
<dbReference type="Pfam" id="PF13673">
    <property type="entry name" value="Acetyltransf_10"/>
    <property type="match status" value="1"/>
</dbReference>
<dbReference type="GO" id="GO:0016747">
    <property type="term" value="F:acyltransferase activity, transferring groups other than amino-acyl groups"/>
    <property type="evidence" value="ECO:0007669"/>
    <property type="project" value="InterPro"/>
</dbReference>
<keyword evidence="1 4" id="KW-0808">Transferase</keyword>
<dbReference type="eggNOG" id="COG0456">
    <property type="taxonomic scope" value="Bacteria"/>
</dbReference>
<evidence type="ECO:0000313" key="5">
    <source>
        <dbReference type="Proteomes" id="UP000013940"/>
    </source>
</evidence>
<evidence type="ECO:0000313" key="4">
    <source>
        <dbReference type="EMBL" id="AGL84378.1"/>
    </source>
</evidence>
<dbReference type="SUPFAM" id="SSF55729">
    <property type="entry name" value="Acyl-CoA N-acyltransferases (Nat)"/>
    <property type="match status" value="1"/>
</dbReference>
<dbReference type="Proteomes" id="UP000013940">
    <property type="component" value="Chromosome"/>
</dbReference>
<dbReference type="AlphaFoldDB" id="A0A2C9ELF2"/>
<name>A0A2C9ELF2_PSEPH</name>
<dbReference type="PANTHER" id="PTHR43800">
    <property type="entry name" value="PEPTIDYL-LYSINE N-ACETYLTRANSFERASE YJAB"/>
    <property type="match status" value="1"/>
</dbReference>
<dbReference type="Gene3D" id="3.40.630.30">
    <property type="match status" value="1"/>
</dbReference>
<dbReference type="PANTHER" id="PTHR43800:SF1">
    <property type="entry name" value="PEPTIDYL-LYSINE N-ACETYLTRANSFERASE YJAB"/>
    <property type="match status" value="1"/>
</dbReference>
<reference evidence="5" key="1">
    <citation type="journal article" date="2014" name="Genome Announc.">
        <title>Full-genome sequence of the plant growth-promoting bacterium Pseudomonas protegens CHA0.</title>
        <authorList>
            <person name="Jousset A."/>
            <person name="Schuldes J."/>
            <person name="Keel C."/>
            <person name="Maurhofer M."/>
            <person name="Daniel R."/>
            <person name="Scheu S."/>
            <person name="Thuermer A."/>
        </authorList>
    </citation>
    <scope>NUCLEOTIDE SEQUENCE [LARGE SCALE GENOMIC DNA]</scope>
    <source>
        <strain evidence="5">DSM 19095 / LMG 27888 / CFBP 6595 / CHA0</strain>
    </source>
</reference>
<keyword evidence="2 4" id="KW-0012">Acyltransferase</keyword>
<dbReference type="EC" id="2.3.1.-" evidence="4"/>
<evidence type="ECO:0000256" key="2">
    <source>
        <dbReference type="ARBA" id="ARBA00023315"/>
    </source>
</evidence>
<sequence length="146" mass="16661">MLMKIRPRVAADDALLTALWERSVRATHDFIAEDDIQRLYPLVRDSYLPALEAWVWENPDASPGGFIATSDDTVQMLFIEPAQRGQGIGRKLLDHVRRPGLKVDVNEQNPQAHGFYRRYGFVDCGRSETDGEGRPFPIIHMQLQDQ</sequence>